<dbReference type="PROSITE" id="PS00870">
    <property type="entry name" value="CLPAB_1"/>
    <property type="match status" value="1"/>
</dbReference>
<keyword evidence="2 9" id="KW-0677">Repeat</keyword>
<name>A0ABW2X2I5_9ACTN</name>
<gene>
    <name evidence="11 13" type="primary">clpB</name>
    <name evidence="13" type="ORF">ACFQ2K_30620</name>
</gene>
<dbReference type="PANTHER" id="PTHR11638:SF18">
    <property type="entry name" value="HEAT SHOCK PROTEIN 104"/>
    <property type="match status" value="1"/>
</dbReference>
<dbReference type="CDD" id="cd00009">
    <property type="entry name" value="AAA"/>
    <property type="match status" value="1"/>
</dbReference>
<evidence type="ECO:0000256" key="3">
    <source>
        <dbReference type="ARBA" id="ARBA00022741"/>
    </source>
</evidence>
<evidence type="ECO:0000256" key="11">
    <source>
        <dbReference type="RuleBase" id="RU362034"/>
    </source>
</evidence>
<dbReference type="InterPro" id="IPR041546">
    <property type="entry name" value="ClpA/ClpB_AAA_lid"/>
</dbReference>
<dbReference type="Pfam" id="PF07724">
    <property type="entry name" value="AAA_2"/>
    <property type="match status" value="1"/>
</dbReference>
<evidence type="ECO:0000256" key="9">
    <source>
        <dbReference type="PROSITE-ProRule" id="PRU01251"/>
    </source>
</evidence>
<dbReference type="InterPro" id="IPR019489">
    <property type="entry name" value="Clp_ATPase_C"/>
</dbReference>
<keyword evidence="5 11" id="KW-0346">Stress response</keyword>
<evidence type="ECO:0000256" key="5">
    <source>
        <dbReference type="ARBA" id="ARBA00023016"/>
    </source>
</evidence>
<dbReference type="NCBIfam" id="TIGR03346">
    <property type="entry name" value="chaperone_ClpB"/>
    <property type="match status" value="1"/>
</dbReference>
<accession>A0ABW2X2I5</accession>
<dbReference type="PANTHER" id="PTHR11638">
    <property type="entry name" value="ATP-DEPENDENT CLP PROTEASE"/>
    <property type="match status" value="1"/>
</dbReference>
<proteinExistence type="inferred from homology"/>
<evidence type="ECO:0000256" key="8">
    <source>
        <dbReference type="ARBA" id="ARBA00026057"/>
    </source>
</evidence>
<dbReference type="CDD" id="cd19499">
    <property type="entry name" value="RecA-like_ClpB_Hsp104-like"/>
    <property type="match status" value="1"/>
</dbReference>
<dbReference type="Proteomes" id="UP001596915">
    <property type="component" value="Unassembled WGS sequence"/>
</dbReference>
<evidence type="ECO:0000256" key="1">
    <source>
        <dbReference type="ARBA" id="ARBA00008675"/>
    </source>
</evidence>
<dbReference type="Gene3D" id="1.10.1780.10">
    <property type="entry name" value="Clp, N-terminal domain"/>
    <property type="match status" value="1"/>
</dbReference>
<keyword evidence="11" id="KW-0963">Cytoplasm</keyword>
<dbReference type="EMBL" id="JBHTGL010000008">
    <property type="protein sequence ID" value="MFD0626415.1"/>
    <property type="molecule type" value="Genomic_DNA"/>
</dbReference>
<dbReference type="InterPro" id="IPR003959">
    <property type="entry name" value="ATPase_AAA_core"/>
</dbReference>
<sequence length="866" mass="94551">MDAELTNKSRDAINAATSRAVKDGHPDLTPGHLLLALLAGEDNENITDLLAAVEADQIAVRTETERLLGAQPSVTGSTVAPPQPNRELLAVINDAAQRAKELGDDYISTEHLLIGIAAEGGRAGEILSGQGASAKRLLDAFEKSRGGRRVTTPDPEGQYKALEKFGTDFTAAAREGKLDPVIGRDQEIRRVVQVLSRRTKNNPVLIGEPGVGKTAVVEGLAQRIVKGDVPESLKNKRLVSLDLGAMVAGAKYRGEFEERLKTVLSEIKESDGQIITFIDELHTVVGAGAGGDSAMDAGNMLKPMLARGELRMVGATTLDEYRERIEKDPALERRFQQVLVAEPSVEDTIAILRGLKGRYEAHHKVSIADSSLVAAATLSDRYITSRFLPDKAIDLVDEAASRLRMEIDSSPVEIDELQRAVDRLHMEELALKNETDPGSRQRLEKLRRDLADKEEELRGLNARWEKEKQGLNRVGELKERLDELHGQAERAQRDGDFDTASKLLYGEIPGLERELAEASEAEQEAAKDTMVKEEVGPDDIADVVGSWTGIPAGRLLEGETQKLLRMEDELGRRLIGQGEAVRAVSDAVRRTRAGIADPDRPTGSFLFLGPTGVGKTELAKALADFLFDDERAMVRIDMSEYGEKHSVARLVGAPPGYVGYEEGGQLTEAVRRRPYSVVLLDEVEKAHPEVFDILLQVLDDGRLTDGQGRTVDFRNTILILTSNLGSQFLVDPLTKPEEKKERVLEVVRASFKPEFLNRLDDLVVFSALSGDELAHIAKLQIDRLAKRLADRQLTLDVTPAALAWLAEEGNDPAYGARPLRRLIQTAIGDRLAKEILSGEVKDGDTVRVDRVGDDLLVGPATAGGAL</sequence>
<dbReference type="PROSITE" id="PS51903">
    <property type="entry name" value="CLP_R"/>
    <property type="match status" value="1"/>
</dbReference>
<comment type="caution">
    <text evidence="13">The sequence shown here is derived from an EMBL/GenBank/DDBJ whole genome shotgun (WGS) entry which is preliminary data.</text>
</comment>
<dbReference type="InterPro" id="IPR003593">
    <property type="entry name" value="AAA+_ATPase"/>
</dbReference>
<keyword evidence="14" id="KW-1185">Reference proteome</keyword>
<comment type="subunit">
    <text evidence="8">Homohexamer. The oligomerization is ATP-dependent.</text>
</comment>
<dbReference type="Pfam" id="PF17871">
    <property type="entry name" value="AAA_lid_9"/>
    <property type="match status" value="1"/>
</dbReference>
<dbReference type="PRINTS" id="PR00300">
    <property type="entry name" value="CLPPROTEASEA"/>
</dbReference>
<keyword evidence="6 11" id="KW-0175">Coiled coil</keyword>
<dbReference type="Pfam" id="PF10431">
    <property type="entry name" value="ClpB_D2-small"/>
    <property type="match status" value="1"/>
</dbReference>
<evidence type="ECO:0000256" key="2">
    <source>
        <dbReference type="ARBA" id="ARBA00022737"/>
    </source>
</evidence>
<evidence type="ECO:0000313" key="14">
    <source>
        <dbReference type="Proteomes" id="UP001596915"/>
    </source>
</evidence>
<evidence type="ECO:0000256" key="4">
    <source>
        <dbReference type="ARBA" id="ARBA00022840"/>
    </source>
</evidence>
<dbReference type="PROSITE" id="PS00871">
    <property type="entry name" value="CLPAB_2"/>
    <property type="match status" value="1"/>
</dbReference>
<dbReference type="InterPro" id="IPR017730">
    <property type="entry name" value="Chaperonin_ClpB"/>
</dbReference>
<dbReference type="SMART" id="SM00382">
    <property type="entry name" value="AAA"/>
    <property type="match status" value="2"/>
</dbReference>
<comment type="subcellular location">
    <subcellularLocation>
        <location evidence="11">Cytoplasm</location>
    </subcellularLocation>
</comment>
<dbReference type="InterPro" id="IPR004176">
    <property type="entry name" value="Clp_R_N"/>
</dbReference>
<evidence type="ECO:0000256" key="10">
    <source>
        <dbReference type="RuleBase" id="RU004432"/>
    </source>
</evidence>
<keyword evidence="4 10" id="KW-0067">ATP-binding</keyword>
<evidence type="ECO:0000259" key="12">
    <source>
        <dbReference type="PROSITE" id="PS51903"/>
    </source>
</evidence>
<feature type="coiled-coil region" evidence="11">
    <location>
        <begin position="414"/>
        <end position="528"/>
    </location>
</feature>
<dbReference type="SUPFAM" id="SSF52540">
    <property type="entry name" value="P-loop containing nucleoside triphosphate hydrolases"/>
    <property type="match status" value="2"/>
</dbReference>
<dbReference type="InterPro" id="IPR018368">
    <property type="entry name" value="ClpA/B_CS1"/>
</dbReference>
<dbReference type="Gene3D" id="3.40.50.300">
    <property type="entry name" value="P-loop containing nucleotide triphosphate hydrolases"/>
    <property type="match status" value="3"/>
</dbReference>
<keyword evidence="3 10" id="KW-0547">Nucleotide-binding</keyword>
<dbReference type="InterPro" id="IPR027417">
    <property type="entry name" value="P-loop_NTPase"/>
</dbReference>
<keyword evidence="7 10" id="KW-0143">Chaperone</keyword>
<dbReference type="Gene3D" id="1.10.8.60">
    <property type="match status" value="1"/>
</dbReference>
<dbReference type="Pfam" id="PF02861">
    <property type="entry name" value="Clp_N"/>
    <property type="match status" value="1"/>
</dbReference>
<dbReference type="InterPro" id="IPR050130">
    <property type="entry name" value="ClpA_ClpB"/>
</dbReference>
<dbReference type="InterPro" id="IPR036628">
    <property type="entry name" value="Clp_N_dom_sf"/>
</dbReference>
<comment type="similarity">
    <text evidence="1 10">Belongs to the ClpA/ClpB family.</text>
</comment>
<protein>
    <recommendedName>
        <fullName evidence="11">Chaperone protein ClpB</fullName>
    </recommendedName>
</protein>
<evidence type="ECO:0000256" key="6">
    <source>
        <dbReference type="ARBA" id="ARBA00023054"/>
    </source>
</evidence>
<organism evidence="13 14">
    <name type="scientific">Streptomyces sanglieri</name>
    <dbReference type="NCBI Taxonomy" id="193460"/>
    <lineage>
        <taxon>Bacteria</taxon>
        <taxon>Bacillati</taxon>
        <taxon>Actinomycetota</taxon>
        <taxon>Actinomycetes</taxon>
        <taxon>Kitasatosporales</taxon>
        <taxon>Streptomycetaceae</taxon>
        <taxon>Streptomyces</taxon>
    </lineage>
</organism>
<dbReference type="SMART" id="SM01086">
    <property type="entry name" value="ClpB_D2-small"/>
    <property type="match status" value="1"/>
</dbReference>
<evidence type="ECO:0000313" key="13">
    <source>
        <dbReference type="EMBL" id="MFD0626415.1"/>
    </source>
</evidence>
<dbReference type="Pfam" id="PF00004">
    <property type="entry name" value="AAA"/>
    <property type="match status" value="1"/>
</dbReference>
<evidence type="ECO:0000256" key="7">
    <source>
        <dbReference type="ARBA" id="ARBA00023186"/>
    </source>
</evidence>
<comment type="subunit">
    <text evidence="11">Homohexamer; The oligomerization is ATP-dependent.</text>
</comment>
<comment type="function">
    <text evidence="11">Part of a stress-induced multi-chaperone system, it is involved in the recovery of the cell from heat-induced damage, in cooperation with DnaK, DnaJ and GrpE.</text>
</comment>
<dbReference type="SUPFAM" id="SSF81923">
    <property type="entry name" value="Double Clp-N motif"/>
    <property type="match status" value="1"/>
</dbReference>
<dbReference type="InterPro" id="IPR028299">
    <property type="entry name" value="ClpA/B_CS2"/>
</dbReference>
<reference evidence="14" key="1">
    <citation type="journal article" date="2019" name="Int. J. Syst. Evol. Microbiol.">
        <title>The Global Catalogue of Microorganisms (GCM) 10K type strain sequencing project: providing services to taxonomists for standard genome sequencing and annotation.</title>
        <authorList>
            <consortium name="The Broad Institute Genomics Platform"/>
            <consortium name="The Broad Institute Genome Sequencing Center for Infectious Disease"/>
            <person name="Wu L."/>
            <person name="Ma J."/>
        </authorList>
    </citation>
    <scope>NUCLEOTIDE SEQUENCE [LARGE SCALE GENOMIC DNA]</scope>
    <source>
        <strain evidence="14">JCM 12607</strain>
    </source>
</reference>
<dbReference type="InterPro" id="IPR001270">
    <property type="entry name" value="ClpA/B"/>
</dbReference>
<feature type="domain" description="Clp R" evidence="12">
    <location>
        <begin position="1"/>
        <end position="147"/>
    </location>
</feature>